<dbReference type="AlphaFoldDB" id="A0A5B0VM70"/>
<dbReference type="Proteomes" id="UP000323161">
    <property type="component" value="Unassembled WGS sequence"/>
</dbReference>
<keyword evidence="1" id="KW-0175">Coiled coil</keyword>
<organism evidence="2 3">
    <name type="scientific">Marinobacter salinexigens</name>
    <dbReference type="NCBI Taxonomy" id="2919747"/>
    <lineage>
        <taxon>Bacteria</taxon>
        <taxon>Pseudomonadati</taxon>
        <taxon>Pseudomonadota</taxon>
        <taxon>Gammaproteobacteria</taxon>
        <taxon>Pseudomonadales</taxon>
        <taxon>Marinobacteraceae</taxon>
        <taxon>Marinobacter</taxon>
    </lineage>
</organism>
<accession>A0A5B0VM70</accession>
<evidence type="ECO:0000313" key="2">
    <source>
        <dbReference type="EMBL" id="KAA1175029.1"/>
    </source>
</evidence>
<comment type="caution">
    <text evidence="2">The sequence shown here is derived from an EMBL/GenBank/DDBJ whole genome shotgun (WGS) entry which is preliminary data.</text>
</comment>
<dbReference type="RefSeq" id="WP_149599450.1">
    <property type="nucleotide sequence ID" value="NZ_VTUU01000002.1"/>
</dbReference>
<dbReference type="EMBL" id="VTUU01000002">
    <property type="protein sequence ID" value="KAA1175029.1"/>
    <property type="molecule type" value="Genomic_DNA"/>
</dbReference>
<name>A0A5B0VM70_9GAMM</name>
<dbReference type="InterPro" id="IPR010982">
    <property type="entry name" value="Lambda_DNA-bd_dom_sf"/>
</dbReference>
<dbReference type="Gene3D" id="1.10.260.40">
    <property type="entry name" value="lambda repressor-like DNA-binding domains"/>
    <property type="match status" value="1"/>
</dbReference>
<feature type="coiled-coil region" evidence="1">
    <location>
        <begin position="91"/>
        <end position="118"/>
    </location>
</feature>
<sequence>MRYLETFHRRLRRIREDGRLSTLDVAEMCGVDETRVKSWELNDARQRGYPGVTELLDFCLKTETPLENLLDLDDPGDDGQLELPGLAFSNSDDLSVALKELEAEIDRVQLSDEEAELLRRFRKTSSDNRRMVLQILGDS</sequence>
<dbReference type="SUPFAM" id="SSF47413">
    <property type="entry name" value="lambda repressor-like DNA-binding domains"/>
    <property type="match status" value="1"/>
</dbReference>
<evidence type="ECO:0000256" key="1">
    <source>
        <dbReference type="SAM" id="Coils"/>
    </source>
</evidence>
<keyword evidence="3" id="KW-1185">Reference proteome</keyword>
<protein>
    <submittedName>
        <fullName evidence="2">Helix-turn-helix transcriptional regulator</fullName>
    </submittedName>
</protein>
<gene>
    <name evidence="2" type="ORF">FWJ25_06565</name>
</gene>
<dbReference type="GO" id="GO:0003677">
    <property type="term" value="F:DNA binding"/>
    <property type="evidence" value="ECO:0007669"/>
    <property type="project" value="InterPro"/>
</dbReference>
<reference evidence="2 3" key="1">
    <citation type="submission" date="2019-08" db="EMBL/GenBank/DDBJ databases">
        <title>Marinobacter ZYF650 sp. nov., a marine bacterium isolated from seawater of the Mariana trench.</title>
        <authorList>
            <person name="Ahmad W."/>
        </authorList>
    </citation>
    <scope>NUCLEOTIDE SEQUENCE [LARGE SCALE GENOMIC DNA]</scope>
    <source>
        <strain evidence="2 3">ZYF650</strain>
    </source>
</reference>
<proteinExistence type="predicted"/>
<evidence type="ECO:0000313" key="3">
    <source>
        <dbReference type="Proteomes" id="UP000323161"/>
    </source>
</evidence>